<organism evidence="2 3">
    <name type="scientific">Sphingobacterium oryzagri</name>
    <dbReference type="NCBI Taxonomy" id="3025669"/>
    <lineage>
        <taxon>Bacteria</taxon>
        <taxon>Pseudomonadati</taxon>
        <taxon>Bacteroidota</taxon>
        <taxon>Sphingobacteriia</taxon>
        <taxon>Sphingobacteriales</taxon>
        <taxon>Sphingobacteriaceae</taxon>
        <taxon>Sphingobacterium</taxon>
    </lineage>
</organism>
<evidence type="ECO:0000256" key="1">
    <source>
        <dbReference type="SAM" id="Phobius"/>
    </source>
</evidence>
<dbReference type="Proteomes" id="UP001221558">
    <property type="component" value="Chromosome"/>
</dbReference>
<evidence type="ECO:0008006" key="4">
    <source>
        <dbReference type="Google" id="ProtNLM"/>
    </source>
</evidence>
<proteinExistence type="predicted"/>
<keyword evidence="1" id="KW-1133">Transmembrane helix</keyword>
<keyword evidence="1" id="KW-0812">Transmembrane</keyword>
<name>A0ABY7WDF3_9SPHI</name>
<keyword evidence="1" id="KW-0472">Membrane</keyword>
<keyword evidence="3" id="KW-1185">Reference proteome</keyword>
<evidence type="ECO:0000313" key="2">
    <source>
        <dbReference type="EMBL" id="WDF67672.1"/>
    </source>
</evidence>
<dbReference type="EMBL" id="CP117880">
    <property type="protein sequence ID" value="WDF67672.1"/>
    <property type="molecule type" value="Genomic_DNA"/>
</dbReference>
<evidence type="ECO:0000313" key="3">
    <source>
        <dbReference type="Proteomes" id="UP001221558"/>
    </source>
</evidence>
<sequence>MKLFTCYHSNDSHINIASRGLLLCLFILVVVTFEGCSLLEHAAKNQGEQEIKWTKQWFRKKYHWQSHPRFSGDINVKSSTEIWFGNKVLRLSCDSSYLPIFTEGIVYPQLFIGWISKQERAQYKTNLWYLQSDDSFHIGNFEELHYLQKTAKVRRFRFLNYWPNKMNPTVYFLELTNKKATRKTNLSEFLAGARLTYVASAWMMF</sequence>
<protein>
    <recommendedName>
        <fullName evidence="4">Lipoprotein</fullName>
    </recommendedName>
</protein>
<reference evidence="2 3" key="1">
    <citation type="submission" date="2023-02" db="EMBL/GenBank/DDBJ databases">
        <title>Genome sequence of Sphingobacterium sp. KACC 22765.</title>
        <authorList>
            <person name="Kim S."/>
            <person name="Heo J."/>
            <person name="Kwon S.-W."/>
        </authorList>
    </citation>
    <scope>NUCLEOTIDE SEQUENCE [LARGE SCALE GENOMIC DNA]</scope>
    <source>
        <strain evidence="2 3">KACC 22765</strain>
    </source>
</reference>
<gene>
    <name evidence="2" type="ORF">PQ465_15330</name>
</gene>
<feature type="transmembrane region" description="Helical" evidence="1">
    <location>
        <begin position="20"/>
        <end position="39"/>
    </location>
</feature>
<dbReference type="RefSeq" id="WP_274266399.1">
    <property type="nucleotide sequence ID" value="NZ_CP117880.1"/>
</dbReference>
<accession>A0ABY7WDF3</accession>